<organism evidence="1 2">
    <name type="scientific">Erwinia tasmaniensis (strain DSM 17950 / CFBP 7177 / CIP 109463 / NCPPB 4357 / Et1/99)</name>
    <dbReference type="NCBI Taxonomy" id="465817"/>
    <lineage>
        <taxon>Bacteria</taxon>
        <taxon>Pseudomonadati</taxon>
        <taxon>Pseudomonadota</taxon>
        <taxon>Gammaproteobacteria</taxon>
        <taxon>Enterobacterales</taxon>
        <taxon>Erwiniaceae</taxon>
        <taxon>Erwinia</taxon>
    </lineage>
</organism>
<keyword evidence="2" id="KW-1185">Reference proteome</keyword>
<dbReference type="HOGENOM" id="CLU_2422451_0_0_6"/>
<geneLocation type="plasmid" evidence="1 2">
    <name>pET49</name>
</geneLocation>
<protein>
    <submittedName>
        <fullName evidence="1">Uncharacterized protein</fullName>
    </submittedName>
</protein>
<accession>B2VAY3</accession>
<dbReference type="EMBL" id="CU468131">
    <property type="protein sequence ID" value="CAO94872.1"/>
    <property type="molecule type" value="Genomic_DNA"/>
</dbReference>
<sequence length="106" mass="12075">MIQVTTVVIGTSVIDRNTMEIDITPFPEYRSNHYLSIPCRGVVFSGEIYENSRCQSGVIESHHNTADWGVVLSSYKNWLSEKGKIFSFLFVLLNGELVHHEVNMLK</sequence>
<dbReference type="KEGG" id="eta:ETA_pET490300"/>
<proteinExistence type="predicted"/>
<keyword evidence="1" id="KW-0614">Plasmid</keyword>
<dbReference type="Proteomes" id="UP000001726">
    <property type="component" value="Plasmid pET49"/>
</dbReference>
<evidence type="ECO:0000313" key="2">
    <source>
        <dbReference type="Proteomes" id="UP000001726"/>
    </source>
</evidence>
<gene>
    <name evidence="1" type="ordered locus">ETA_pET490300</name>
</gene>
<name>B2VAY3_ERWT9</name>
<dbReference type="AlphaFoldDB" id="B2VAY3"/>
<reference evidence="1 2" key="1">
    <citation type="journal article" date="2008" name="Environ. Microbiol.">
        <title>The genome of Erwinia tasmaniensis strain Et1/99, a non-pathogenic bacterium in the genus Erwinia.</title>
        <authorList>
            <person name="Kube M."/>
            <person name="Migdoll A.M."/>
            <person name="Mueller I."/>
            <person name="Kuhl H."/>
            <person name="Beck A."/>
            <person name="Reinhardt R."/>
            <person name="Geider K."/>
        </authorList>
    </citation>
    <scope>NUCLEOTIDE SEQUENCE [LARGE SCALE GENOMIC DNA]</scope>
    <source>
        <strain evidence="2">DSM 17950 / CFBP 7177 / CIP 109463 / NCPPB 4357 / Et1/99</strain>
        <plasmid evidence="2">pET49</plasmid>
    </source>
</reference>
<evidence type="ECO:0000313" key="1">
    <source>
        <dbReference type="EMBL" id="CAO94872.1"/>
    </source>
</evidence>